<feature type="region of interest" description="Disordered" evidence="2">
    <location>
        <begin position="291"/>
        <end position="310"/>
    </location>
</feature>
<reference evidence="5 6" key="1">
    <citation type="journal article" date="2019" name="Nat. Plants">
        <title>Stout camphor tree genome fills gaps in understanding of flowering plant genome evolution.</title>
        <authorList>
            <person name="Chaw S.M."/>
            <person name="Liu Y.C."/>
            <person name="Wu Y.W."/>
            <person name="Wang H.Y."/>
            <person name="Lin C.I."/>
            <person name="Wu C.S."/>
            <person name="Ke H.M."/>
            <person name="Chang L.Y."/>
            <person name="Hsu C.Y."/>
            <person name="Yang H.T."/>
            <person name="Sudianto E."/>
            <person name="Hsu M.H."/>
            <person name="Wu K.P."/>
            <person name="Wang L.N."/>
            <person name="Leebens-Mack J.H."/>
            <person name="Tsai I.J."/>
        </authorList>
    </citation>
    <scope>NUCLEOTIDE SEQUENCE [LARGE SCALE GENOMIC DNA]</scope>
    <source>
        <strain evidence="6">cv. Chaw 1501</strain>
        <tissue evidence="5">Young leaves</tissue>
    </source>
</reference>
<dbReference type="InterPro" id="IPR025757">
    <property type="entry name" value="MIP1_Leuzipper"/>
</dbReference>
<dbReference type="Pfam" id="PF04784">
    <property type="entry name" value="DUF547"/>
    <property type="match status" value="1"/>
</dbReference>
<dbReference type="EMBL" id="QPKB01000009">
    <property type="protein sequence ID" value="RWR91620.1"/>
    <property type="molecule type" value="Genomic_DNA"/>
</dbReference>
<keyword evidence="1" id="KW-0175">Coiled coil</keyword>
<comment type="caution">
    <text evidence="5">The sequence shown here is derived from an EMBL/GenBank/DDBJ whole genome shotgun (WGS) entry which is preliminary data.</text>
</comment>
<dbReference type="Proteomes" id="UP000283530">
    <property type="component" value="Unassembled WGS sequence"/>
</dbReference>
<proteinExistence type="predicted"/>
<evidence type="ECO:0000313" key="6">
    <source>
        <dbReference type="Proteomes" id="UP000283530"/>
    </source>
</evidence>
<dbReference type="AlphaFoldDB" id="A0A3S3NP98"/>
<protein>
    <recommendedName>
        <fullName evidence="7">DUF547 domain-containing protein/Lzipper-MIP1 domain-containing protein</fullName>
    </recommendedName>
</protein>
<organism evidence="5 6">
    <name type="scientific">Cinnamomum micranthum f. kanehirae</name>
    <dbReference type="NCBI Taxonomy" id="337451"/>
    <lineage>
        <taxon>Eukaryota</taxon>
        <taxon>Viridiplantae</taxon>
        <taxon>Streptophyta</taxon>
        <taxon>Embryophyta</taxon>
        <taxon>Tracheophyta</taxon>
        <taxon>Spermatophyta</taxon>
        <taxon>Magnoliopsida</taxon>
        <taxon>Magnoliidae</taxon>
        <taxon>Laurales</taxon>
        <taxon>Lauraceae</taxon>
        <taxon>Cinnamomum</taxon>
    </lineage>
</organism>
<feature type="coiled-coil region" evidence="1">
    <location>
        <begin position="74"/>
        <end position="108"/>
    </location>
</feature>
<sequence length="600" mass="67636">MASAIINQGEIAVPLHHSGRKKIKSSGPQRKVMLEEEVANLYKMLEYEEKVHAILERAFNGHVTSIPNFLPPKMKELLAELAMVEEEIARLEREINNLQHSNGDEINRSETSKNKQWHEVNENNLAPRSQSPMRAPLMPPPSPTPRPNWVHQPHPSEARALFFINQAIKGNYTLSGFTRNEKLENTVGSFDEKERQTEVGFSEKISKKSGIIERAQSVPKLPPRHPRSKTTEHASEISFSLLRNALLDSSSLEESTQKWQPNKLSESIMKCLICIFLRLMRTSRAIELEKSGTTTVRSPHSSLGSRSFRSESNLKTSGLLSKEAGQQDPYGIFEVEDSLPRDIGPYKNYVRFTSNSLDVKSISSSIPLLRKLRALMNNLSVVGLNSLSYQQKLAFWINMYNACIMHGFLQYGLPSSQEKLLELMNKAVLNIGGDKLNALAIEHFILRQPISSKEVYYKSEKNDGENVIGTTYGLEYPETNVMFSLSCGSRSSPAVRIYTADGISAELEKSKLEYLQASIVVTSTRKLMVPKLLLWNMPNFANDKDLLVEWVCNQLPTSGSLRKSMVECLRGPNSNGRISNASIEIMPYEFEFEYLLASIP</sequence>
<evidence type="ECO:0008006" key="7">
    <source>
        <dbReference type="Google" id="ProtNLM"/>
    </source>
</evidence>
<dbReference type="PANTHER" id="PTHR46248:SF6">
    <property type="entry name" value="OS03G0859900 PROTEIN"/>
    <property type="match status" value="1"/>
</dbReference>
<evidence type="ECO:0000256" key="1">
    <source>
        <dbReference type="SAM" id="Coils"/>
    </source>
</evidence>
<keyword evidence="6" id="KW-1185">Reference proteome</keyword>
<dbReference type="STRING" id="337451.A0A3S3NP98"/>
<feature type="domain" description="DUF547" evidence="3">
    <location>
        <begin position="385"/>
        <end position="515"/>
    </location>
</feature>
<dbReference type="PANTHER" id="PTHR46248">
    <property type="entry name" value="EXPRESSED PROTEIN"/>
    <property type="match status" value="1"/>
</dbReference>
<gene>
    <name evidence="5" type="ORF">CKAN_02078600</name>
</gene>
<dbReference type="OrthoDB" id="418495at2759"/>
<accession>A0A3S3NP98</accession>
<feature type="compositionally biased region" description="Pro residues" evidence="2">
    <location>
        <begin position="137"/>
        <end position="146"/>
    </location>
</feature>
<feature type="compositionally biased region" description="Low complexity" evidence="2">
    <location>
        <begin position="297"/>
        <end position="310"/>
    </location>
</feature>
<evidence type="ECO:0000259" key="4">
    <source>
        <dbReference type="Pfam" id="PF14389"/>
    </source>
</evidence>
<dbReference type="Pfam" id="PF14389">
    <property type="entry name" value="Lzipper-MIP1"/>
    <property type="match status" value="1"/>
</dbReference>
<evidence type="ECO:0000313" key="5">
    <source>
        <dbReference type="EMBL" id="RWR91620.1"/>
    </source>
</evidence>
<feature type="domain" description="Ternary complex factor MIP1 leucine-zipper" evidence="4">
    <location>
        <begin position="28"/>
        <end position="101"/>
    </location>
</feature>
<evidence type="ECO:0000256" key="2">
    <source>
        <dbReference type="SAM" id="MobiDB-lite"/>
    </source>
</evidence>
<dbReference type="InterPro" id="IPR006869">
    <property type="entry name" value="DUF547"/>
</dbReference>
<evidence type="ECO:0000259" key="3">
    <source>
        <dbReference type="Pfam" id="PF04784"/>
    </source>
</evidence>
<feature type="region of interest" description="Disordered" evidence="2">
    <location>
        <begin position="123"/>
        <end position="148"/>
    </location>
</feature>
<name>A0A3S3NP98_9MAGN</name>